<organism evidence="2 3">
    <name type="scientific">Candidatus Magnetobacterium bavaricum</name>
    <dbReference type="NCBI Taxonomy" id="29290"/>
    <lineage>
        <taxon>Bacteria</taxon>
        <taxon>Pseudomonadati</taxon>
        <taxon>Nitrospirota</taxon>
        <taxon>Thermodesulfovibrionia</taxon>
        <taxon>Thermodesulfovibrionales</taxon>
        <taxon>Candidatus Magnetobacteriaceae</taxon>
        <taxon>Candidatus Magnetobacterium</taxon>
    </lineage>
</organism>
<dbReference type="InterPro" id="IPR035069">
    <property type="entry name" value="TTHA1013/TTHA0281-like"/>
</dbReference>
<dbReference type="SUPFAM" id="SSF143100">
    <property type="entry name" value="TTHA1013/TTHA0281-like"/>
    <property type="match status" value="1"/>
</dbReference>
<dbReference type="AlphaFoldDB" id="A0A0F3GPS2"/>
<evidence type="ECO:0000313" key="2">
    <source>
        <dbReference type="EMBL" id="KJU82688.1"/>
    </source>
</evidence>
<dbReference type="SUPFAM" id="SSF47413">
    <property type="entry name" value="lambda repressor-like DNA-binding domains"/>
    <property type="match status" value="1"/>
</dbReference>
<name>A0A0F3GPS2_9BACT</name>
<keyword evidence="3" id="KW-1185">Reference proteome</keyword>
<dbReference type="PANTHER" id="PTHR34504">
    <property type="entry name" value="ANTITOXIN HICB"/>
    <property type="match status" value="1"/>
</dbReference>
<dbReference type="InterPro" id="IPR010982">
    <property type="entry name" value="Lambda_DNA-bd_dom_sf"/>
</dbReference>
<evidence type="ECO:0000259" key="1">
    <source>
        <dbReference type="PROSITE" id="PS50943"/>
    </source>
</evidence>
<feature type="domain" description="HTH cro/C1-type" evidence="1">
    <location>
        <begin position="87"/>
        <end position="144"/>
    </location>
</feature>
<gene>
    <name evidence="2" type="ORF">MBAV_005119</name>
</gene>
<dbReference type="Gene3D" id="1.10.260.40">
    <property type="entry name" value="lambda repressor-like DNA-binding domains"/>
    <property type="match status" value="1"/>
</dbReference>
<dbReference type="PANTHER" id="PTHR34504:SF2">
    <property type="entry name" value="UPF0150 PROTEIN SSL0259"/>
    <property type="match status" value="1"/>
</dbReference>
<comment type="caution">
    <text evidence="2">The sequence shown here is derived from an EMBL/GenBank/DDBJ whole genome shotgun (WGS) entry which is preliminary data.</text>
</comment>
<sequence>MNRLRYPAIIEYVAEDENFTVEFPDLKGCITYGDTIEAAKVYAKDAMSAFLASMFDRGFKIPEPSDIKGENVYLIEPEPYASVPILLRKLRQEFGYSQIDVSKKIGIPYQVYQKLENPNKCNPTVKTLEKIANIYNKQLHIEIV</sequence>
<dbReference type="EMBL" id="LACI01002207">
    <property type="protein sequence ID" value="KJU82688.1"/>
    <property type="molecule type" value="Genomic_DNA"/>
</dbReference>
<dbReference type="SMART" id="SM00530">
    <property type="entry name" value="HTH_XRE"/>
    <property type="match status" value="1"/>
</dbReference>
<dbReference type="InterPro" id="IPR031807">
    <property type="entry name" value="HicB-like"/>
</dbReference>
<dbReference type="PATRIC" id="fig|29290.4.peg.6781"/>
<accession>A0A0F3GPS2</accession>
<reference evidence="2 3" key="1">
    <citation type="submission" date="2015-02" db="EMBL/GenBank/DDBJ databases">
        <title>Single-cell genomics of uncultivated deep-branching MTB reveals a conserved set of magnetosome genes.</title>
        <authorList>
            <person name="Kolinko S."/>
            <person name="Richter M."/>
            <person name="Glockner F.O."/>
            <person name="Brachmann A."/>
            <person name="Schuler D."/>
        </authorList>
    </citation>
    <scope>NUCLEOTIDE SEQUENCE [LARGE SCALE GENOMIC DNA]</scope>
    <source>
        <strain evidence="2">TM-1</strain>
    </source>
</reference>
<proteinExistence type="predicted"/>
<dbReference type="Proteomes" id="UP000033423">
    <property type="component" value="Unassembled WGS sequence"/>
</dbReference>
<dbReference type="Pfam" id="PF01381">
    <property type="entry name" value="HTH_3"/>
    <property type="match status" value="1"/>
</dbReference>
<dbReference type="GO" id="GO:0003677">
    <property type="term" value="F:DNA binding"/>
    <property type="evidence" value="ECO:0007669"/>
    <property type="project" value="InterPro"/>
</dbReference>
<dbReference type="PROSITE" id="PS50943">
    <property type="entry name" value="HTH_CROC1"/>
    <property type="match status" value="1"/>
</dbReference>
<dbReference type="Pfam" id="PF15919">
    <property type="entry name" value="HicB_lk_antitox"/>
    <property type="match status" value="1"/>
</dbReference>
<protein>
    <submittedName>
        <fullName evidence="2">Uncharacterized protein family UPF0150 domain protein</fullName>
    </submittedName>
</protein>
<evidence type="ECO:0000313" key="3">
    <source>
        <dbReference type="Proteomes" id="UP000033423"/>
    </source>
</evidence>
<dbReference type="InterPro" id="IPR001387">
    <property type="entry name" value="Cro/C1-type_HTH"/>
</dbReference>
<dbReference type="InterPro" id="IPR051404">
    <property type="entry name" value="TA_system_antitoxin"/>
</dbReference>
<dbReference type="CDD" id="cd00093">
    <property type="entry name" value="HTH_XRE"/>
    <property type="match status" value="1"/>
</dbReference>
<dbReference type="Gene3D" id="3.30.160.250">
    <property type="match status" value="1"/>
</dbReference>